<feature type="transmembrane region" description="Helical" evidence="1">
    <location>
        <begin position="49"/>
        <end position="67"/>
    </location>
</feature>
<feature type="transmembrane region" description="Helical" evidence="1">
    <location>
        <begin position="461"/>
        <end position="478"/>
    </location>
</feature>
<evidence type="ECO:0000256" key="1">
    <source>
        <dbReference type="SAM" id="Phobius"/>
    </source>
</evidence>
<feature type="domain" description="DUF4401" evidence="3">
    <location>
        <begin position="290"/>
        <end position="622"/>
    </location>
</feature>
<feature type="transmembrane region" description="Helical" evidence="1">
    <location>
        <begin position="426"/>
        <end position="449"/>
    </location>
</feature>
<sequence length="818" mass="93389">MQVGSPFNQSWTHYLRVLFVLLGAGLFASGVVTFIAANWEALSKFQKLYATQGLFVAMSVISLFCYWREIQKNQTRFKTDVAVFLATVVIGVLFALIGQIYQTGADPWQLFALWSVLQIPLLLVLRNIGSGLLFIATSNLAVGLYCRFYDIDVLVWGIVIFNALLLCCAEFKFKWLNDTWRVQPKIINTLLVGSLVVAGFIEVEYVLIALIIIGVLFFLYKKYSDDIIVLAIHFVAAVISVNVLIVNNSHDKFVTFLFMSLFTLFFVAMSGWLLKDWYCETYPERKFPTSVNVMLLALIFLGVALLVAFLLMSVGSETGLIVVGSVFLLSGYLGIQNKESKNQYFSEMLIACGLLLCHIYFQVLYLEHYLRVMEHNIIILLTIPLCGFIYYKISASWIRFFTAGLILWTLLDFVGYYRVYTSQLSYAYLLPLIPYIMALAALGVGYYLARSPKNAVRFMPILWALVLFSIVLVVQRYWSAFSLISLYGMERSLLPVESFRQFFNVVTADVFKPQQLTIAWVSHLLLAFSPAVIYLLQYRQTRFNLLHFVVIVLFSVCFVAKVNIIFCLSLLLLAYPLKSNRLFVLAVVVMIVHLTIYYYLLPIPLLYKSGLLVFSGLIFLFVLIFNRKNNAENPKTTEKFTALFDKVVATICAVTLLVLGIANYAIIKNENVLNSGIPIILKLAPVDPRSLMQGDYMELNYEILEQAQAALAEFKQGTYDSEQLTHTHFYILLKQNKEHVAEFCRLEVEPPTDFSNCQPNIYLPLTAVSRWRVEMPGQSYFFPEGQGEHYAKAKYGEYRFNNGKVLLYRLLDEQKKPL</sequence>
<evidence type="ECO:0000259" key="3">
    <source>
        <dbReference type="Pfam" id="PF14351"/>
    </source>
</evidence>
<dbReference type="EMBL" id="PHHA01000026">
    <property type="protein sequence ID" value="PJG84643.1"/>
    <property type="molecule type" value="Genomic_DNA"/>
</dbReference>
<evidence type="ECO:0000313" key="4">
    <source>
        <dbReference type="EMBL" id="PJG84643.1"/>
    </source>
</evidence>
<keyword evidence="5" id="KW-1185">Reference proteome</keyword>
<dbReference type="Pfam" id="PF14351">
    <property type="entry name" value="DUF4401"/>
    <property type="match status" value="1"/>
</dbReference>
<keyword evidence="1" id="KW-0472">Membrane</keyword>
<feature type="transmembrane region" description="Helical" evidence="1">
    <location>
        <begin position="121"/>
        <end position="146"/>
    </location>
</feature>
<feature type="transmembrane region" description="Helical" evidence="1">
    <location>
        <begin position="153"/>
        <end position="173"/>
    </location>
</feature>
<keyword evidence="1" id="KW-0812">Transmembrane</keyword>
<feature type="transmembrane region" description="Helical" evidence="1">
    <location>
        <begin position="605"/>
        <end position="627"/>
    </location>
</feature>
<reference evidence="4 5" key="1">
    <citation type="submission" date="2017-11" db="EMBL/GenBank/DDBJ databases">
        <title>Reclassification of Bisgaard taxon 7 as Conservatibacter flavescens gen. nov., sp. nov.</title>
        <authorList>
            <person name="Christensen H."/>
        </authorList>
    </citation>
    <scope>NUCLEOTIDE SEQUENCE [LARGE SCALE GENOMIC DNA]</scope>
    <source>
        <strain evidence="4 5">7_4</strain>
    </source>
</reference>
<feature type="transmembrane region" description="Helical" evidence="1">
    <location>
        <begin position="548"/>
        <end position="575"/>
    </location>
</feature>
<feature type="transmembrane region" description="Helical" evidence="1">
    <location>
        <begin position="377"/>
        <end position="393"/>
    </location>
</feature>
<gene>
    <name evidence="4" type="ORF">CVP05_10235</name>
</gene>
<feature type="transmembrane region" description="Helical" evidence="1">
    <location>
        <begin position="517"/>
        <end position="536"/>
    </location>
</feature>
<evidence type="ECO:0000259" key="2">
    <source>
        <dbReference type="Pfam" id="PF09925"/>
    </source>
</evidence>
<feature type="transmembrane region" description="Helical" evidence="1">
    <location>
        <begin position="79"/>
        <end position="101"/>
    </location>
</feature>
<feature type="transmembrane region" description="Helical" evidence="1">
    <location>
        <begin position="293"/>
        <end position="312"/>
    </location>
</feature>
<dbReference type="OrthoDB" id="327621at2"/>
<comment type="caution">
    <text evidence="4">The sequence shown here is derived from an EMBL/GenBank/DDBJ whole genome shotgun (WGS) entry which is preliminary data.</text>
</comment>
<dbReference type="InterPro" id="IPR018677">
    <property type="entry name" value="DUF2157"/>
</dbReference>
<feature type="transmembrane region" description="Helical" evidence="1">
    <location>
        <begin position="193"/>
        <end position="220"/>
    </location>
</feature>
<feature type="transmembrane region" description="Helical" evidence="1">
    <location>
        <begin position="14"/>
        <end position="37"/>
    </location>
</feature>
<dbReference type="Proteomes" id="UP000229329">
    <property type="component" value="Unassembled WGS sequence"/>
</dbReference>
<feature type="transmembrane region" description="Helical" evidence="1">
    <location>
        <begin position="581"/>
        <end position="600"/>
    </location>
</feature>
<dbReference type="Pfam" id="PF09925">
    <property type="entry name" value="DUF2157"/>
    <property type="match status" value="1"/>
</dbReference>
<dbReference type="InterPro" id="IPR025833">
    <property type="entry name" value="GDYXXLXY"/>
</dbReference>
<dbReference type="AlphaFoldDB" id="A0A2M8S0G9"/>
<dbReference type="Pfam" id="PF14345">
    <property type="entry name" value="GDYXXLXY"/>
    <property type="match status" value="1"/>
</dbReference>
<keyword evidence="1" id="KW-1133">Transmembrane helix</keyword>
<protein>
    <recommendedName>
        <fullName evidence="6">DUF2157 domain-containing protein</fullName>
    </recommendedName>
</protein>
<evidence type="ECO:0008006" key="6">
    <source>
        <dbReference type="Google" id="ProtNLM"/>
    </source>
</evidence>
<name>A0A2M8S0G9_9PAST</name>
<feature type="transmembrane region" description="Helical" evidence="1">
    <location>
        <begin position="347"/>
        <end position="365"/>
    </location>
</feature>
<evidence type="ECO:0000313" key="5">
    <source>
        <dbReference type="Proteomes" id="UP000229329"/>
    </source>
</evidence>
<dbReference type="RefSeq" id="WP_100289471.1">
    <property type="nucleotide sequence ID" value="NZ_PHHA01000026.1"/>
</dbReference>
<organism evidence="4 5">
    <name type="scientific">Conservatibacter flavescens</name>
    <dbReference type="NCBI Taxonomy" id="28161"/>
    <lineage>
        <taxon>Bacteria</taxon>
        <taxon>Pseudomonadati</taxon>
        <taxon>Pseudomonadota</taxon>
        <taxon>Gammaproteobacteria</taxon>
        <taxon>Pasteurellales</taxon>
        <taxon>Pasteurellaceae</taxon>
        <taxon>Conservatibacter</taxon>
    </lineage>
</organism>
<accession>A0A2M8S0G9</accession>
<feature type="transmembrane region" description="Helical" evidence="1">
    <location>
        <begin position="253"/>
        <end position="273"/>
    </location>
</feature>
<dbReference type="InterPro" id="IPR025513">
    <property type="entry name" value="DUF4401"/>
</dbReference>
<feature type="transmembrane region" description="Helical" evidence="1">
    <location>
        <begin position="400"/>
        <end position="420"/>
    </location>
</feature>
<feature type="transmembrane region" description="Helical" evidence="1">
    <location>
        <begin position="227"/>
        <end position="247"/>
    </location>
</feature>
<feature type="transmembrane region" description="Helical" evidence="1">
    <location>
        <begin position="318"/>
        <end position="335"/>
    </location>
</feature>
<proteinExistence type="predicted"/>
<feature type="domain" description="DUF2157" evidence="2">
    <location>
        <begin position="17"/>
        <end position="127"/>
    </location>
</feature>
<feature type="transmembrane region" description="Helical" evidence="1">
    <location>
        <begin position="647"/>
        <end position="667"/>
    </location>
</feature>